<evidence type="ECO:0000313" key="1">
    <source>
        <dbReference type="EMBL" id="CAD9028959.1"/>
    </source>
</evidence>
<proteinExistence type="predicted"/>
<accession>A0A7S1J0M2</accession>
<reference evidence="1" key="1">
    <citation type="submission" date="2021-01" db="EMBL/GenBank/DDBJ databases">
        <authorList>
            <person name="Corre E."/>
            <person name="Pelletier E."/>
            <person name="Niang G."/>
            <person name="Scheremetjew M."/>
            <person name="Finn R."/>
            <person name="Kale V."/>
            <person name="Holt S."/>
            <person name="Cochrane G."/>
            <person name="Meng A."/>
            <person name="Brown T."/>
            <person name="Cohen L."/>
        </authorList>
    </citation>
    <scope>NUCLEOTIDE SEQUENCE</scope>
    <source>
        <strain evidence="1">NIES-381</strain>
    </source>
</reference>
<organism evidence="1">
    <name type="scientific">Eutreptiella gymnastica</name>
    <dbReference type="NCBI Taxonomy" id="73025"/>
    <lineage>
        <taxon>Eukaryota</taxon>
        <taxon>Discoba</taxon>
        <taxon>Euglenozoa</taxon>
        <taxon>Euglenida</taxon>
        <taxon>Spirocuta</taxon>
        <taxon>Euglenophyceae</taxon>
        <taxon>Eutreptiales</taxon>
        <taxon>Eutreptiaceae</taxon>
        <taxon>Eutreptiella</taxon>
    </lineage>
</organism>
<dbReference type="AlphaFoldDB" id="A0A7S1J0M2"/>
<name>A0A7S1J0M2_9EUGL</name>
<gene>
    <name evidence="1" type="ORF">EGYM00392_LOCUS40095</name>
</gene>
<dbReference type="EMBL" id="HBGA01107665">
    <property type="protein sequence ID" value="CAD9028959.1"/>
    <property type="molecule type" value="Transcribed_RNA"/>
</dbReference>
<sequence>MASNIPLRELMRIQQEELQALGLGVCGKSTFMTTNGDGSAPLSLRNLNAPTGVAQPHGANLQPKDTAIHLKPVALAYPRSSWQTLPQFNKENLFPNPDRDIMADSFDTDAQDEFLMSSVTPNIAGVAAHEAEVIRRLNFSVQSMLTNDS</sequence>
<protein>
    <submittedName>
        <fullName evidence="1">Uncharacterized protein</fullName>
    </submittedName>
</protein>